<protein>
    <recommendedName>
        <fullName evidence="6">C1q domain-containing protein</fullName>
    </recommendedName>
</protein>
<reference evidence="7" key="1">
    <citation type="submission" date="2022-08" db="UniProtKB">
        <authorList>
            <consortium name="EnsemblMetazoa"/>
        </authorList>
    </citation>
    <scope>IDENTIFICATION</scope>
    <source>
        <strain evidence="7">05x7-T-G4-1.051#20</strain>
    </source>
</reference>
<evidence type="ECO:0000256" key="5">
    <source>
        <dbReference type="SAM" id="SignalP"/>
    </source>
</evidence>
<dbReference type="SMART" id="SM00110">
    <property type="entry name" value="C1Q"/>
    <property type="match status" value="1"/>
</dbReference>
<keyword evidence="3 5" id="KW-0732">Signal</keyword>
<dbReference type="EnsemblMetazoa" id="G14937.2">
    <property type="protein sequence ID" value="G14937.2:cds"/>
    <property type="gene ID" value="G14937"/>
</dbReference>
<comment type="subcellular location">
    <subcellularLocation>
        <location evidence="1">Secreted</location>
    </subcellularLocation>
</comment>
<feature type="signal peptide" evidence="5">
    <location>
        <begin position="1"/>
        <end position="19"/>
    </location>
</feature>
<dbReference type="GO" id="GO:0005576">
    <property type="term" value="C:extracellular region"/>
    <property type="evidence" value="ECO:0007669"/>
    <property type="project" value="UniProtKB-SubCell"/>
</dbReference>
<dbReference type="EnsemblMetazoa" id="G14937.1">
    <property type="protein sequence ID" value="G14937.1:cds"/>
    <property type="gene ID" value="G14937"/>
</dbReference>
<evidence type="ECO:0000313" key="8">
    <source>
        <dbReference type="Proteomes" id="UP000005408"/>
    </source>
</evidence>
<dbReference type="Gene3D" id="2.60.120.40">
    <property type="match status" value="1"/>
</dbReference>
<evidence type="ECO:0000259" key="6">
    <source>
        <dbReference type="PROSITE" id="PS50871"/>
    </source>
</evidence>
<dbReference type="PROSITE" id="PS50871">
    <property type="entry name" value="C1Q"/>
    <property type="match status" value="1"/>
</dbReference>
<evidence type="ECO:0000256" key="1">
    <source>
        <dbReference type="ARBA" id="ARBA00004613"/>
    </source>
</evidence>
<dbReference type="PRINTS" id="PR00007">
    <property type="entry name" value="COMPLEMNTC1Q"/>
</dbReference>
<keyword evidence="2" id="KW-0964">Secreted</keyword>
<accession>A0A8W8IND3</accession>
<evidence type="ECO:0000256" key="3">
    <source>
        <dbReference type="ARBA" id="ARBA00022729"/>
    </source>
</evidence>
<dbReference type="AlphaFoldDB" id="A0A8W8IND3"/>
<feature type="chain" id="PRO_5042430856" description="C1q domain-containing protein" evidence="5">
    <location>
        <begin position="20"/>
        <end position="227"/>
    </location>
</feature>
<dbReference type="OrthoDB" id="6093123at2759"/>
<dbReference type="InterPro" id="IPR001073">
    <property type="entry name" value="C1q_dom"/>
</dbReference>
<dbReference type="SUPFAM" id="SSF49842">
    <property type="entry name" value="TNF-like"/>
    <property type="match status" value="1"/>
</dbReference>
<name>A0A8W8IND3_MAGGI</name>
<proteinExistence type="predicted"/>
<dbReference type="PANTHER" id="PTHR22923">
    <property type="entry name" value="CEREBELLIN-RELATED"/>
    <property type="match status" value="1"/>
</dbReference>
<dbReference type="InterPro" id="IPR008983">
    <property type="entry name" value="Tumour_necrosis_fac-like_dom"/>
</dbReference>
<dbReference type="Pfam" id="PF00386">
    <property type="entry name" value="C1q"/>
    <property type="match status" value="1"/>
</dbReference>
<evidence type="ECO:0000313" key="7">
    <source>
        <dbReference type="EnsemblMetazoa" id="G14937.1:cds"/>
    </source>
</evidence>
<dbReference type="PANTHER" id="PTHR22923:SF113">
    <property type="entry name" value="COMPLEMENT C1Q-LIKE PROTEIN 4"/>
    <property type="match status" value="1"/>
</dbReference>
<keyword evidence="8" id="KW-1185">Reference proteome</keyword>
<evidence type="ECO:0000256" key="4">
    <source>
        <dbReference type="SAM" id="Coils"/>
    </source>
</evidence>
<dbReference type="Proteomes" id="UP000005408">
    <property type="component" value="Unassembled WGS sequence"/>
</dbReference>
<feature type="domain" description="C1q" evidence="6">
    <location>
        <begin position="90"/>
        <end position="227"/>
    </location>
</feature>
<organism evidence="7 8">
    <name type="scientific">Magallana gigas</name>
    <name type="common">Pacific oyster</name>
    <name type="synonym">Crassostrea gigas</name>
    <dbReference type="NCBI Taxonomy" id="29159"/>
    <lineage>
        <taxon>Eukaryota</taxon>
        <taxon>Metazoa</taxon>
        <taxon>Spiralia</taxon>
        <taxon>Lophotrochozoa</taxon>
        <taxon>Mollusca</taxon>
        <taxon>Bivalvia</taxon>
        <taxon>Autobranchia</taxon>
        <taxon>Pteriomorphia</taxon>
        <taxon>Ostreida</taxon>
        <taxon>Ostreoidea</taxon>
        <taxon>Ostreidae</taxon>
        <taxon>Magallana</taxon>
    </lineage>
</organism>
<evidence type="ECO:0000256" key="2">
    <source>
        <dbReference type="ARBA" id="ARBA00022525"/>
    </source>
</evidence>
<dbReference type="OMA" id="YFISDAY"/>
<feature type="coiled-coil region" evidence="4">
    <location>
        <begin position="28"/>
        <end position="55"/>
    </location>
</feature>
<sequence length="227" mass="25092">MFLSFGVCIALEMVLFVFANDSSVNSQNIAILQKLKTLEEEMSMLKQTKLKTLEDEVSMLKQSLKSCQSGCNESSKSNTETRERRIVPQGQESQVAFHAHLSNNVQNLGIHQAIHFDKVLLNEGNGYSVHAGEFVAPVSGLYVFAWTILSGDRTCMKYDVVKNSAVLAYYISDAADHDDWAVSSGTAVTRMNSGDRVWIRVSDMLFCSHIVYGAGFGTSSFAGYLLH</sequence>
<dbReference type="InterPro" id="IPR050822">
    <property type="entry name" value="Cerebellin_Synaptic_Org"/>
</dbReference>
<keyword evidence="4" id="KW-0175">Coiled coil</keyword>